<evidence type="ECO:0000313" key="9">
    <source>
        <dbReference type="EMBL" id="MBO8450915.1"/>
    </source>
</evidence>
<dbReference type="GO" id="GO:0008652">
    <property type="term" value="P:amino acid biosynthetic process"/>
    <property type="evidence" value="ECO:0007669"/>
    <property type="project" value="UniProtKB-KW"/>
</dbReference>
<dbReference type="GO" id="GO:0005829">
    <property type="term" value="C:cytosol"/>
    <property type="evidence" value="ECO:0007669"/>
    <property type="project" value="TreeGrafter"/>
</dbReference>
<keyword evidence="5" id="KW-0028">Amino-acid biosynthesis</keyword>
<gene>
    <name evidence="9" type="primary">aroC</name>
    <name evidence="9" type="ORF">IAA96_07400</name>
</gene>
<dbReference type="GO" id="GO:0009423">
    <property type="term" value="P:chorismate biosynthetic process"/>
    <property type="evidence" value="ECO:0007669"/>
    <property type="project" value="UniProtKB-UniRule"/>
</dbReference>
<dbReference type="PANTHER" id="PTHR21085">
    <property type="entry name" value="CHORISMATE SYNTHASE"/>
    <property type="match status" value="1"/>
</dbReference>
<dbReference type="Gene3D" id="3.60.150.10">
    <property type="entry name" value="Chorismate synthase AroC"/>
    <property type="match status" value="1"/>
</dbReference>
<evidence type="ECO:0000256" key="4">
    <source>
        <dbReference type="ARBA" id="ARBA00013036"/>
    </source>
</evidence>
<evidence type="ECO:0000313" key="10">
    <source>
        <dbReference type="Proteomes" id="UP000823616"/>
    </source>
</evidence>
<dbReference type="SUPFAM" id="SSF103263">
    <property type="entry name" value="Chorismate synthase, AroC"/>
    <property type="match status" value="1"/>
</dbReference>
<keyword evidence="7 9" id="KW-0456">Lyase</keyword>
<dbReference type="PROSITE" id="PS00788">
    <property type="entry name" value="CHORISMATE_SYNTHASE_2"/>
    <property type="match status" value="1"/>
</dbReference>
<evidence type="ECO:0000256" key="7">
    <source>
        <dbReference type="ARBA" id="ARBA00023239"/>
    </source>
</evidence>
<name>A0A9D9HE68_9SPIR</name>
<dbReference type="GO" id="GO:0010181">
    <property type="term" value="F:FMN binding"/>
    <property type="evidence" value="ECO:0007669"/>
    <property type="project" value="TreeGrafter"/>
</dbReference>
<accession>A0A9D9HE68</accession>
<dbReference type="GO" id="GO:0004107">
    <property type="term" value="F:chorismate synthase activity"/>
    <property type="evidence" value="ECO:0007669"/>
    <property type="project" value="UniProtKB-UniRule"/>
</dbReference>
<dbReference type="Pfam" id="PF01264">
    <property type="entry name" value="Chorismate_synt"/>
    <property type="match status" value="1"/>
</dbReference>
<reference evidence="9" key="1">
    <citation type="submission" date="2020-10" db="EMBL/GenBank/DDBJ databases">
        <authorList>
            <person name="Gilroy R."/>
        </authorList>
    </citation>
    <scope>NUCLEOTIDE SEQUENCE</scope>
    <source>
        <strain evidence="9">B3-4054</strain>
    </source>
</reference>
<evidence type="ECO:0000256" key="2">
    <source>
        <dbReference type="ARBA" id="ARBA00005044"/>
    </source>
</evidence>
<dbReference type="PANTHER" id="PTHR21085:SF0">
    <property type="entry name" value="CHORISMATE SYNTHASE"/>
    <property type="match status" value="1"/>
</dbReference>
<sequence>DFTYRQKYGLRDFRGGGRASGRETAGRVAAGAVARAFLAQENILVQAWTQEAAGIACTRWNPEEIEANPMRAPDQAAAAEMQKAIEALRAEGNSAGGIIGARISGVPAGLGEPVFDKFEALLGQAVLSIGAVKGIEFGAGFACARMTGAECNDPIRVSGSTFSFGENHAGGTLGGISTGAEIRFRAAVKPVPSIRTVQKTVNLRGEETEISTAGRHDVCLCPRIVPVVEAMAALVTADLLLRNRAARI</sequence>
<dbReference type="EMBL" id="JADIMS010000139">
    <property type="protein sequence ID" value="MBO8450915.1"/>
    <property type="molecule type" value="Genomic_DNA"/>
</dbReference>
<dbReference type="NCBIfam" id="TIGR00033">
    <property type="entry name" value="aroC"/>
    <property type="match status" value="1"/>
</dbReference>
<protein>
    <recommendedName>
        <fullName evidence="4 8">Chorismate synthase</fullName>
        <ecNumber evidence="4 8">4.2.3.5</ecNumber>
    </recommendedName>
</protein>
<comment type="caution">
    <text evidence="9">The sequence shown here is derived from an EMBL/GenBank/DDBJ whole genome shotgun (WGS) entry which is preliminary data.</text>
</comment>
<reference evidence="9" key="2">
    <citation type="journal article" date="2021" name="PeerJ">
        <title>Extensive microbial diversity within the chicken gut microbiome revealed by metagenomics and culture.</title>
        <authorList>
            <person name="Gilroy R."/>
            <person name="Ravi A."/>
            <person name="Getino M."/>
            <person name="Pursley I."/>
            <person name="Horton D.L."/>
            <person name="Alikhan N.F."/>
            <person name="Baker D."/>
            <person name="Gharbi K."/>
            <person name="Hall N."/>
            <person name="Watson M."/>
            <person name="Adriaenssens E.M."/>
            <person name="Foster-Nyarko E."/>
            <person name="Jarju S."/>
            <person name="Secka A."/>
            <person name="Antonio M."/>
            <person name="Oren A."/>
            <person name="Chaudhuri R.R."/>
            <person name="La Ragione R."/>
            <person name="Hildebrand F."/>
            <person name="Pallen M.J."/>
        </authorList>
    </citation>
    <scope>NUCLEOTIDE SEQUENCE</scope>
    <source>
        <strain evidence="9">B3-4054</strain>
    </source>
</reference>
<dbReference type="GO" id="GO:0009073">
    <property type="term" value="P:aromatic amino acid family biosynthetic process"/>
    <property type="evidence" value="ECO:0007669"/>
    <property type="project" value="UniProtKB-KW"/>
</dbReference>
<evidence type="ECO:0000256" key="3">
    <source>
        <dbReference type="ARBA" id="ARBA00008014"/>
    </source>
</evidence>
<comment type="cofactor">
    <cofactor evidence="1">
        <name>FMNH2</name>
        <dbReference type="ChEBI" id="CHEBI:57618"/>
    </cofactor>
</comment>
<evidence type="ECO:0000256" key="1">
    <source>
        <dbReference type="ARBA" id="ARBA00001914"/>
    </source>
</evidence>
<keyword evidence="6" id="KW-0057">Aromatic amino acid biosynthesis</keyword>
<feature type="non-terminal residue" evidence="9">
    <location>
        <position position="1"/>
    </location>
</feature>
<organism evidence="9 10">
    <name type="scientific">Candidatus Avitreponema avistercoris</name>
    <dbReference type="NCBI Taxonomy" id="2840705"/>
    <lineage>
        <taxon>Bacteria</taxon>
        <taxon>Pseudomonadati</taxon>
        <taxon>Spirochaetota</taxon>
        <taxon>Spirochaetia</taxon>
        <taxon>Spirochaetales</taxon>
        <taxon>Candidatus Avitreponema</taxon>
    </lineage>
</organism>
<dbReference type="EC" id="4.2.3.5" evidence="4 8"/>
<comment type="pathway">
    <text evidence="2">Metabolic intermediate biosynthesis; chorismate biosynthesis; chorismate from D-erythrose 4-phosphate and phosphoenolpyruvate: step 7/7.</text>
</comment>
<dbReference type="InterPro" id="IPR035904">
    <property type="entry name" value="Chorismate_synth_AroC_sf"/>
</dbReference>
<dbReference type="PROSITE" id="PS00789">
    <property type="entry name" value="CHORISMATE_SYNTHASE_3"/>
    <property type="match status" value="1"/>
</dbReference>
<dbReference type="InterPro" id="IPR020541">
    <property type="entry name" value="Chorismate_synthase_CS"/>
</dbReference>
<evidence type="ECO:0000256" key="5">
    <source>
        <dbReference type="ARBA" id="ARBA00022605"/>
    </source>
</evidence>
<evidence type="ECO:0000256" key="8">
    <source>
        <dbReference type="NCBIfam" id="TIGR00033"/>
    </source>
</evidence>
<comment type="similarity">
    <text evidence="3">Belongs to the chorismate synthase family.</text>
</comment>
<evidence type="ECO:0000256" key="6">
    <source>
        <dbReference type="ARBA" id="ARBA00023141"/>
    </source>
</evidence>
<dbReference type="Proteomes" id="UP000823616">
    <property type="component" value="Unassembled WGS sequence"/>
</dbReference>
<dbReference type="AlphaFoldDB" id="A0A9D9HE68"/>
<proteinExistence type="inferred from homology"/>
<dbReference type="InterPro" id="IPR000453">
    <property type="entry name" value="Chorismate_synth"/>
</dbReference>